<evidence type="ECO:0000259" key="9">
    <source>
        <dbReference type="SMART" id="SM00385"/>
    </source>
</evidence>
<dbReference type="Pfam" id="PF02984">
    <property type="entry name" value="Cyclin_C"/>
    <property type="match status" value="1"/>
</dbReference>
<keyword evidence="12" id="KW-1185">Reference proteome</keyword>
<evidence type="ECO:0000313" key="11">
    <source>
        <dbReference type="EMBL" id="MED6223736.1"/>
    </source>
</evidence>
<dbReference type="Pfam" id="PF00134">
    <property type="entry name" value="Cyclin_N"/>
    <property type="match status" value="1"/>
</dbReference>
<dbReference type="PIRSF" id="PIRSF001771">
    <property type="entry name" value="Cyclin_A_B_D_E"/>
    <property type="match status" value="1"/>
</dbReference>
<evidence type="ECO:0000256" key="6">
    <source>
        <dbReference type="ARBA" id="ARBA00032263"/>
    </source>
</evidence>
<feature type="domain" description="Cyclin C-terminal" evidence="10">
    <location>
        <begin position="328"/>
        <end position="445"/>
    </location>
</feature>
<dbReference type="InterPro" id="IPR006671">
    <property type="entry name" value="Cyclin_N"/>
</dbReference>
<dbReference type="SUPFAM" id="SSF47954">
    <property type="entry name" value="Cyclin-like"/>
    <property type="match status" value="2"/>
</dbReference>
<proteinExistence type="inferred from homology"/>
<gene>
    <name evidence="11" type="ORF">PIB30_077006</name>
</gene>
<comment type="subunit">
    <text evidence="2">Interacts with the CDC2 protein kinase to form a serine/threonine kinase holoenzyme complex also known as maturation promoting factor (MPF). The cyclin subunit imparts substrate specificity to the complex.</text>
</comment>
<evidence type="ECO:0000256" key="4">
    <source>
        <dbReference type="ARBA" id="ARBA00023127"/>
    </source>
</evidence>
<dbReference type="PANTHER" id="PTHR10177">
    <property type="entry name" value="CYCLINS"/>
    <property type="match status" value="1"/>
</dbReference>
<name>A0ABU6ZPP1_9FABA</name>
<feature type="domain" description="Cyclin-like" evidence="9">
    <location>
        <begin position="210"/>
        <end position="294"/>
    </location>
</feature>
<dbReference type="PROSITE" id="PS00292">
    <property type="entry name" value="CYCLINS"/>
    <property type="match status" value="1"/>
</dbReference>
<dbReference type="Gene3D" id="1.10.472.10">
    <property type="entry name" value="Cyclin-like"/>
    <property type="match status" value="2"/>
</dbReference>
<dbReference type="InterPro" id="IPR013763">
    <property type="entry name" value="Cyclin-like_dom"/>
</dbReference>
<protein>
    <recommendedName>
        <fullName evidence="6">B-like cyclin</fullName>
    </recommendedName>
</protein>
<keyword evidence="4 7" id="KW-0195">Cyclin</keyword>
<dbReference type="CDD" id="cd20511">
    <property type="entry name" value="CYCLIN_AtCycB-like_rpt2"/>
    <property type="match status" value="1"/>
</dbReference>
<evidence type="ECO:0000313" key="12">
    <source>
        <dbReference type="Proteomes" id="UP001341840"/>
    </source>
</evidence>
<feature type="domain" description="Cyclin-like" evidence="9">
    <location>
        <begin position="332"/>
        <end position="414"/>
    </location>
</feature>
<evidence type="ECO:0000256" key="8">
    <source>
        <dbReference type="SAM" id="MobiDB-lite"/>
    </source>
</evidence>
<organism evidence="11 12">
    <name type="scientific">Stylosanthes scabra</name>
    <dbReference type="NCBI Taxonomy" id="79078"/>
    <lineage>
        <taxon>Eukaryota</taxon>
        <taxon>Viridiplantae</taxon>
        <taxon>Streptophyta</taxon>
        <taxon>Embryophyta</taxon>
        <taxon>Tracheophyta</taxon>
        <taxon>Spermatophyta</taxon>
        <taxon>Magnoliopsida</taxon>
        <taxon>eudicotyledons</taxon>
        <taxon>Gunneridae</taxon>
        <taxon>Pentapetalae</taxon>
        <taxon>rosids</taxon>
        <taxon>fabids</taxon>
        <taxon>Fabales</taxon>
        <taxon>Fabaceae</taxon>
        <taxon>Papilionoideae</taxon>
        <taxon>50 kb inversion clade</taxon>
        <taxon>dalbergioids sensu lato</taxon>
        <taxon>Dalbergieae</taxon>
        <taxon>Pterocarpus clade</taxon>
        <taxon>Stylosanthes</taxon>
    </lineage>
</organism>
<evidence type="ECO:0000259" key="10">
    <source>
        <dbReference type="SMART" id="SM01332"/>
    </source>
</evidence>
<dbReference type="InterPro" id="IPR048258">
    <property type="entry name" value="Cyclins_cyclin-box"/>
</dbReference>
<dbReference type="InterPro" id="IPR036915">
    <property type="entry name" value="Cyclin-like_sf"/>
</dbReference>
<dbReference type="InterPro" id="IPR046965">
    <property type="entry name" value="Cyclin_A/B-like"/>
</dbReference>
<dbReference type="InterPro" id="IPR004367">
    <property type="entry name" value="Cyclin_C-dom"/>
</dbReference>
<evidence type="ECO:0000256" key="5">
    <source>
        <dbReference type="ARBA" id="ARBA00023306"/>
    </source>
</evidence>
<comment type="caution">
    <text evidence="11">The sequence shown here is derived from an EMBL/GenBank/DDBJ whole genome shotgun (WGS) entry which is preliminary data.</text>
</comment>
<evidence type="ECO:0000256" key="3">
    <source>
        <dbReference type="ARBA" id="ARBA00022618"/>
    </source>
</evidence>
<dbReference type="SMART" id="SM01332">
    <property type="entry name" value="Cyclin_C"/>
    <property type="match status" value="1"/>
</dbReference>
<evidence type="ECO:0000256" key="2">
    <source>
        <dbReference type="ARBA" id="ARBA00011177"/>
    </source>
</evidence>
<feature type="region of interest" description="Disordered" evidence="8">
    <location>
        <begin position="1"/>
        <end position="27"/>
    </location>
</feature>
<dbReference type="CDD" id="cd20567">
    <property type="entry name" value="CYCLIN_AtCycB-like_rpt1"/>
    <property type="match status" value="1"/>
</dbReference>
<evidence type="ECO:0000256" key="1">
    <source>
        <dbReference type="ARBA" id="ARBA00006955"/>
    </source>
</evidence>
<comment type="similarity">
    <text evidence="1">Belongs to the cyclin family. Cyclin AB subfamily.</text>
</comment>
<sequence length="453" mass="51724">MGGGGSDENNSRILQGGMENHPRQNGCGRKFGQNRRALSEINQNLVHNRSYPCVVNKRALPGIQEMSEKKQADPVHRPITRRFAAQIASQQQQQQSCAEDPIKPNPSIKFGDSILVDDDEQKFTADQPVPMSLEKPKLVQGEEIEMEDIVEEESVINIDSSDADDHLAVVEYIEDLHEHYRKLEILNCISPDYMAQQFDINERMRSILVDWLIEVHDKFNLMQETLFLTINLIDRFLAKQSVVRKKLQLVGLVAMLLACKYEEVSVPVVGDLILISDKAYTRKDVLDMVIIFSIFEIASFSRFRLRFSVQTLQEKLMLTTLQFNISVPTAYVFMRRFLKAAQADKKLELLAFFLMELSLVEYDMLKFPASLLAAAAVYTAQCTVTGFKQWNKTCEWHTNYSENQIFECSQMMVGLHQNAATAKLTGVHRKYSSSSYCFAAKCEPACFLLENQF</sequence>
<keyword evidence="3" id="KW-0132">Cell division</keyword>
<accession>A0ABU6ZPP1</accession>
<dbReference type="EMBL" id="JASCZI010272884">
    <property type="protein sequence ID" value="MED6223736.1"/>
    <property type="molecule type" value="Genomic_DNA"/>
</dbReference>
<dbReference type="SMART" id="SM00385">
    <property type="entry name" value="CYCLIN"/>
    <property type="match status" value="2"/>
</dbReference>
<evidence type="ECO:0000256" key="7">
    <source>
        <dbReference type="RuleBase" id="RU000383"/>
    </source>
</evidence>
<reference evidence="11 12" key="1">
    <citation type="journal article" date="2023" name="Plants (Basel)">
        <title>Bridging the Gap: Combining Genomics and Transcriptomics Approaches to Understand Stylosanthes scabra, an Orphan Legume from the Brazilian Caatinga.</title>
        <authorList>
            <person name="Ferreira-Neto J.R.C."/>
            <person name="da Silva M.D."/>
            <person name="Binneck E."/>
            <person name="de Melo N.F."/>
            <person name="da Silva R.H."/>
            <person name="de Melo A.L.T.M."/>
            <person name="Pandolfi V."/>
            <person name="Bustamante F.O."/>
            <person name="Brasileiro-Vidal A.C."/>
            <person name="Benko-Iseppon A.M."/>
        </authorList>
    </citation>
    <scope>NUCLEOTIDE SEQUENCE [LARGE SCALE GENOMIC DNA]</scope>
    <source>
        <tissue evidence="11">Leaves</tissue>
    </source>
</reference>
<keyword evidence="5" id="KW-0131">Cell cycle</keyword>
<dbReference type="Proteomes" id="UP001341840">
    <property type="component" value="Unassembled WGS sequence"/>
</dbReference>
<dbReference type="InterPro" id="IPR039361">
    <property type="entry name" value="Cyclin"/>
</dbReference>